<sequence length="524" mass="59068">MQVVDNTIYRLSLIAMRTFTELPSELVVLILTNLPAVDLVRCQQLSKYWYTLINNHAGLQYSIALALTSMEDACATSFSSREKLDILNSFQRMWTSGSPFESETIWPVVPYNDHMNLAQDTMVQGIGMRSLKFTRMSCDITSASTISWDVELDFDIVEFTFDPDEGLLIAIEARDNRCYVRLLDTNTGRGHKNATQDSLYIGEFGTPGQNDLMPLDGENLILDTRSAEDMLVILANWEAEERTMYRLTAWNWHEGTKFLELSPSMDFLKDQYISSASPLNGRQIILGVTGGGQSDNQRGFAKVLDLTLGRSAYMEAVTLEFPPLTASLEDLSIWRNVPATPSRRSLHHNYLPFQCTQDDAIISFGLLLDPPNGHDLPGEYHFVIPTSKFIRCVERAAKCSGCCLPWAEWLPDNCRLFSVDGAWDVAGSRGIRQSGGHIEIMNFAEAAVRRHETSPNNDYLTLVNTPVEVNAPVFWKCPITTSLPYLMHSVPLPDETQFEAVYCGSDTIFLCNENNTMVLRPKYW</sequence>
<proteinExistence type="predicted"/>
<dbReference type="InterPro" id="IPR001810">
    <property type="entry name" value="F-box_dom"/>
</dbReference>
<dbReference type="Gene3D" id="1.20.1280.50">
    <property type="match status" value="1"/>
</dbReference>
<dbReference type="SMART" id="SM00256">
    <property type="entry name" value="FBOX"/>
    <property type="match status" value="1"/>
</dbReference>
<organism evidence="2 3">
    <name type="scientific">Somion occarium</name>
    <dbReference type="NCBI Taxonomy" id="3059160"/>
    <lineage>
        <taxon>Eukaryota</taxon>
        <taxon>Fungi</taxon>
        <taxon>Dikarya</taxon>
        <taxon>Basidiomycota</taxon>
        <taxon>Agaricomycotina</taxon>
        <taxon>Agaricomycetes</taxon>
        <taxon>Polyporales</taxon>
        <taxon>Cerrenaceae</taxon>
        <taxon>Somion</taxon>
    </lineage>
</organism>
<dbReference type="PROSITE" id="PS50181">
    <property type="entry name" value="FBOX"/>
    <property type="match status" value="1"/>
</dbReference>
<dbReference type="CDD" id="cd09917">
    <property type="entry name" value="F-box_SF"/>
    <property type="match status" value="1"/>
</dbReference>
<name>A0ABP1DVM1_9APHY</name>
<keyword evidence="3" id="KW-1185">Reference proteome</keyword>
<dbReference type="SUPFAM" id="SSF81383">
    <property type="entry name" value="F-box domain"/>
    <property type="match status" value="1"/>
</dbReference>
<accession>A0ABP1DVM1</accession>
<dbReference type="Proteomes" id="UP001497453">
    <property type="component" value="Chromosome 6"/>
</dbReference>
<evidence type="ECO:0000259" key="1">
    <source>
        <dbReference type="PROSITE" id="PS50181"/>
    </source>
</evidence>
<evidence type="ECO:0000313" key="2">
    <source>
        <dbReference type="EMBL" id="CAL1711851.1"/>
    </source>
</evidence>
<dbReference type="Pfam" id="PF12937">
    <property type="entry name" value="F-box-like"/>
    <property type="match status" value="1"/>
</dbReference>
<protein>
    <recommendedName>
        <fullName evidence="1">F-box domain-containing protein</fullName>
    </recommendedName>
</protein>
<feature type="domain" description="F-box" evidence="1">
    <location>
        <begin position="16"/>
        <end position="64"/>
    </location>
</feature>
<reference evidence="3" key="1">
    <citation type="submission" date="2024-04" db="EMBL/GenBank/DDBJ databases">
        <authorList>
            <person name="Shaw F."/>
            <person name="Minotto A."/>
        </authorList>
    </citation>
    <scope>NUCLEOTIDE SEQUENCE [LARGE SCALE GENOMIC DNA]</scope>
</reference>
<gene>
    <name evidence="2" type="ORF">GFSPODELE1_LOCUS8531</name>
</gene>
<evidence type="ECO:0000313" key="3">
    <source>
        <dbReference type="Proteomes" id="UP001497453"/>
    </source>
</evidence>
<dbReference type="EMBL" id="OZ037949">
    <property type="protein sequence ID" value="CAL1711851.1"/>
    <property type="molecule type" value="Genomic_DNA"/>
</dbReference>
<dbReference type="InterPro" id="IPR036047">
    <property type="entry name" value="F-box-like_dom_sf"/>
</dbReference>